<dbReference type="NCBIfam" id="TIGR02937">
    <property type="entry name" value="sigma70-ECF"/>
    <property type="match status" value="1"/>
</dbReference>
<keyword evidence="4" id="KW-0804">Transcription</keyword>
<evidence type="ECO:0000256" key="4">
    <source>
        <dbReference type="ARBA" id="ARBA00023163"/>
    </source>
</evidence>
<dbReference type="InterPro" id="IPR013325">
    <property type="entry name" value="RNA_pol_sigma_r2"/>
</dbReference>
<protein>
    <recommendedName>
        <fullName evidence="5">RNA polymerase sigma-70 region 2 domain-containing protein</fullName>
    </recommendedName>
</protein>
<keyword evidence="2" id="KW-0731">Sigma factor</keyword>
<dbReference type="GO" id="GO:0003677">
    <property type="term" value="F:DNA binding"/>
    <property type="evidence" value="ECO:0007669"/>
    <property type="project" value="UniProtKB-KW"/>
</dbReference>
<keyword evidence="7" id="KW-1185">Reference proteome</keyword>
<dbReference type="InterPro" id="IPR007627">
    <property type="entry name" value="RNA_pol_sigma70_r2"/>
</dbReference>
<dbReference type="InterPro" id="IPR014284">
    <property type="entry name" value="RNA_pol_sigma-70_dom"/>
</dbReference>
<dbReference type="EMBL" id="BMJC01000001">
    <property type="protein sequence ID" value="GGA90759.1"/>
    <property type="molecule type" value="Genomic_DNA"/>
</dbReference>
<feature type="domain" description="RNA polymerase sigma-70 region 2" evidence="5">
    <location>
        <begin position="36"/>
        <end position="105"/>
    </location>
</feature>
<dbReference type="SUPFAM" id="SSF88946">
    <property type="entry name" value="Sigma2 domain of RNA polymerase sigma factors"/>
    <property type="match status" value="1"/>
</dbReference>
<keyword evidence="1" id="KW-0805">Transcription regulation</keyword>
<proteinExistence type="predicted"/>
<dbReference type="InterPro" id="IPR039425">
    <property type="entry name" value="RNA_pol_sigma-70-like"/>
</dbReference>
<organism evidence="6 7">
    <name type="scientific">Puia dinghuensis</name>
    <dbReference type="NCBI Taxonomy" id="1792502"/>
    <lineage>
        <taxon>Bacteria</taxon>
        <taxon>Pseudomonadati</taxon>
        <taxon>Bacteroidota</taxon>
        <taxon>Chitinophagia</taxon>
        <taxon>Chitinophagales</taxon>
        <taxon>Chitinophagaceae</taxon>
        <taxon>Puia</taxon>
    </lineage>
</organism>
<evidence type="ECO:0000256" key="3">
    <source>
        <dbReference type="ARBA" id="ARBA00023125"/>
    </source>
</evidence>
<dbReference type="PANTHER" id="PTHR43133:SF8">
    <property type="entry name" value="RNA POLYMERASE SIGMA FACTOR HI_1459-RELATED"/>
    <property type="match status" value="1"/>
</dbReference>
<evidence type="ECO:0000256" key="2">
    <source>
        <dbReference type="ARBA" id="ARBA00023082"/>
    </source>
</evidence>
<evidence type="ECO:0000313" key="7">
    <source>
        <dbReference type="Proteomes" id="UP000607559"/>
    </source>
</evidence>
<dbReference type="GO" id="GO:0006352">
    <property type="term" value="P:DNA-templated transcription initiation"/>
    <property type="evidence" value="ECO:0007669"/>
    <property type="project" value="InterPro"/>
</dbReference>
<keyword evidence="3" id="KW-0238">DNA-binding</keyword>
<reference evidence="6" key="1">
    <citation type="journal article" date="2014" name="Int. J. Syst. Evol. Microbiol.">
        <title>Complete genome sequence of Corynebacterium casei LMG S-19264T (=DSM 44701T), isolated from a smear-ripened cheese.</title>
        <authorList>
            <consortium name="US DOE Joint Genome Institute (JGI-PGF)"/>
            <person name="Walter F."/>
            <person name="Albersmeier A."/>
            <person name="Kalinowski J."/>
            <person name="Ruckert C."/>
        </authorList>
    </citation>
    <scope>NUCLEOTIDE SEQUENCE</scope>
    <source>
        <strain evidence="6">CGMCC 1.15448</strain>
    </source>
</reference>
<evidence type="ECO:0000256" key="1">
    <source>
        <dbReference type="ARBA" id="ARBA00023015"/>
    </source>
</evidence>
<dbReference type="Proteomes" id="UP000607559">
    <property type="component" value="Unassembled WGS sequence"/>
</dbReference>
<dbReference type="AlphaFoldDB" id="A0A8J2XRW1"/>
<comment type="caution">
    <text evidence="6">The sequence shown here is derived from an EMBL/GenBank/DDBJ whole genome shotgun (WGS) entry which is preliminary data.</text>
</comment>
<dbReference type="GO" id="GO:0016987">
    <property type="term" value="F:sigma factor activity"/>
    <property type="evidence" value="ECO:0007669"/>
    <property type="project" value="UniProtKB-KW"/>
</dbReference>
<name>A0A8J2XRW1_9BACT</name>
<accession>A0A8J2XRW1</accession>
<dbReference type="InterPro" id="IPR036388">
    <property type="entry name" value="WH-like_DNA-bd_sf"/>
</dbReference>
<gene>
    <name evidence="6" type="ORF">GCM10011511_12560</name>
</gene>
<dbReference type="PANTHER" id="PTHR43133">
    <property type="entry name" value="RNA POLYMERASE ECF-TYPE SIGMA FACTO"/>
    <property type="match status" value="1"/>
</dbReference>
<sequence length="196" mass="23108">MVNLGIKYSTSVRTETNEQKLLEGLAHNDRKAIEAIYKQHYNMVQSLILSNNGYPEDARDIFQEAMIVLYEKARSGSFELNSQLKTYLYSVCRRLWLKRLNQQQRFSSEVENLEETVPVEEELERHEQRNQDFQVMEQSLKNLGEPCKSLLEAYYLEKKSMIDIATDFGYTNADNAKNQKYKCLMRLKKIFNLTKK</sequence>
<dbReference type="Gene3D" id="1.10.10.10">
    <property type="entry name" value="Winged helix-like DNA-binding domain superfamily/Winged helix DNA-binding domain"/>
    <property type="match status" value="1"/>
</dbReference>
<evidence type="ECO:0000313" key="6">
    <source>
        <dbReference type="EMBL" id="GGA90759.1"/>
    </source>
</evidence>
<dbReference type="Gene3D" id="1.10.1740.10">
    <property type="match status" value="1"/>
</dbReference>
<evidence type="ECO:0000259" key="5">
    <source>
        <dbReference type="Pfam" id="PF04542"/>
    </source>
</evidence>
<reference evidence="6" key="2">
    <citation type="submission" date="2020-09" db="EMBL/GenBank/DDBJ databases">
        <authorList>
            <person name="Sun Q."/>
            <person name="Zhou Y."/>
        </authorList>
    </citation>
    <scope>NUCLEOTIDE SEQUENCE</scope>
    <source>
        <strain evidence="6">CGMCC 1.15448</strain>
    </source>
</reference>
<dbReference type="Pfam" id="PF04542">
    <property type="entry name" value="Sigma70_r2"/>
    <property type="match status" value="1"/>
</dbReference>